<reference evidence="1" key="1">
    <citation type="submission" date="2024-10" db="EMBL/GenBank/DDBJ databases">
        <authorList>
            <person name="Ryan C."/>
        </authorList>
    </citation>
    <scope>NUCLEOTIDE SEQUENCE [LARGE SCALE GENOMIC DNA]</scope>
</reference>
<organism evidence="1 2">
    <name type="scientific">Urochloa decumbens</name>
    <dbReference type="NCBI Taxonomy" id="240449"/>
    <lineage>
        <taxon>Eukaryota</taxon>
        <taxon>Viridiplantae</taxon>
        <taxon>Streptophyta</taxon>
        <taxon>Embryophyta</taxon>
        <taxon>Tracheophyta</taxon>
        <taxon>Spermatophyta</taxon>
        <taxon>Magnoliopsida</taxon>
        <taxon>Liliopsida</taxon>
        <taxon>Poales</taxon>
        <taxon>Poaceae</taxon>
        <taxon>PACMAD clade</taxon>
        <taxon>Panicoideae</taxon>
        <taxon>Panicodae</taxon>
        <taxon>Paniceae</taxon>
        <taxon>Melinidinae</taxon>
        <taxon>Urochloa</taxon>
    </lineage>
</organism>
<dbReference type="PANTHER" id="PTHR33103:SF101">
    <property type="match status" value="1"/>
</dbReference>
<protein>
    <submittedName>
        <fullName evidence="1">Uncharacterized protein</fullName>
    </submittedName>
</protein>
<dbReference type="InterPro" id="IPR007750">
    <property type="entry name" value="DUF674"/>
</dbReference>
<dbReference type="PANTHER" id="PTHR33103">
    <property type="entry name" value="OS01G0153900 PROTEIN"/>
    <property type="match status" value="1"/>
</dbReference>
<name>A0ABC9AIQ3_9POAL</name>
<dbReference type="AlphaFoldDB" id="A0ABC9AIQ3"/>
<evidence type="ECO:0000313" key="1">
    <source>
        <dbReference type="EMBL" id="CAL4977935.1"/>
    </source>
</evidence>
<gene>
    <name evidence="1" type="ORF">URODEC1_LOCUS54435</name>
</gene>
<dbReference type="EMBL" id="OZ075130">
    <property type="protein sequence ID" value="CAL4977935.1"/>
    <property type="molecule type" value="Genomic_DNA"/>
</dbReference>
<evidence type="ECO:0000313" key="2">
    <source>
        <dbReference type="Proteomes" id="UP001497457"/>
    </source>
</evidence>
<dbReference type="Proteomes" id="UP001497457">
    <property type="component" value="Chromosome 20rd"/>
</dbReference>
<keyword evidence="2" id="KW-1185">Reference proteome</keyword>
<accession>A0ABC9AIQ3</accession>
<proteinExistence type="predicted"/>
<dbReference type="Pfam" id="PF05056">
    <property type="entry name" value="DUF674"/>
    <property type="match status" value="1"/>
</dbReference>
<sequence length="135" mass="14571">MAATTTDDTSVFTIKLVVDTRYRRVLFAKITTDVVDFLHALLISPDTPVSLDDMACWAGCTDNIVASVEELDYLGHDDILGLAIMKGASAAAFQEETVRLGRKEGLKILKASLKSKTVLTEVFLRDEAPAAGAPI</sequence>